<dbReference type="InterPro" id="IPR010730">
    <property type="entry name" value="HET"/>
</dbReference>
<dbReference type="AlphaFoldDB" id="A0A8K0SR11"/>
<protein>
    <submittedName>
        <fullName evidence="2">Heterokaryon incompatibility protein-domain-containing protein</fullName>
    </submittedName>
</protein>
<dbReference type="OrthoDB" id="5362512at2759"/>
<feature type="domain" description="Heterokaryon incompatibility" evidence="1">
    <location>
        <begin position="188"/>
        <end position="341"/>
    </location>
</feature>
<gene>
    <name evidence="2" type="ORF">B0I35DRAFT_431244</name>
</gene>
<evidence type="ECO:0000313" key="2">
    <source>
        <dbReference type="EMBL" id="KAH7318067.1"/>
    </source>
</evidence>
<dbReference type="Proteomes" id="UP000813444">
    <property type="component" value="Unassembled WGS sequence"/>
</dbReference>
<evidence type="ECO:0000259" key="1">
    <source>
        <dbReference type="Pfam" id="PF06985"/>
    </source>
</evidence>
<reference evidence="2" key="1">
    <citation type="journal article" date="2021" name="Nat. Commun.">
        <title>Genetic determinants of endophytism in the Arabidopsis root mycobiome.</title>
        <authorList>
            <person name="Mesny F."/>
            <person name="Miyauchi S."/>
            <person name="Thiergart T."/>
            <person name="Pickel B."/>
            <person name="Atanasova L."/>
            <person name="Karlsson M."/>
            <person name="Huettel B."/>
            <person name="Barry K.W."/>
            <person name="Haridas S."/>
            <person name="Chen C."/>
            <person name="Bauer D."/>
            <person name="Andreopoulos W."/>
            <person name="Pangilinan J."/>
            <person name="LaButti K."/>
            <person name="Riley R."/>
            <person name="Lipzen A."/>
            <person name="Clum A."/>
            <person name="Drula E."/>
            <person name="Henrissat B."/>
            <person name="Kohler A."/>
            <person name="Grigoriev I.V."/>
            <person name="Martin F.M."/>
            <person name="Hacquard S."/>
        </authorList>
    </citation>
    <scope>NUCLEOTIDE SEQUENCE</scope>
    <source>
        <strain evidence="2">MPI-CAGE-CH-0235</strain>
    </source>
</reference>
<proteinExistence type="predicted"/>
<comment type="caution">
    <text evidence="2">The sequence shown here is derived from an EMBL/GenBank/DDBJ whole genome shotgun (WGS) entry which is preliminary data.</text>
</comment>
<sequence>MPPCEICHDLDKSLRTHPLIKVPLRALYGSAEECYTCGLLRKICLNFFPETEEAQDLLKLDIFPSGKALLLSINAIHVGDDEDDPLGEVEGKYGRRWLKLWSLEETCSWEALKAGPRILLQHELLVAQAKSWISRCEEDHVECRNESPNQLPKRLVHVSYDSETDSYKTRLCEPSALNGTNEQADQKYASLSHCWGAHRILETRSFNYQEHLLSIPWISLSQTFRDAVKFTYHLGLEYIWIDSLCIIQDQRGDWAEEAAKMAEYYANAHVTLAATSAADGSMGFFPQSVNEKQLMLLEANDSRGRAVTLHVMEDVPHPWEADYEEDAYEYPLMTRGWVYQEHMLSRRFLHFGGRELMWECRSGTSCQCGMAESFLMHKYTTNSALSVMKRGGVGGLSRQQRQTLWYENVTSLMDLQFTYATDRLPAMAGIASQLGQAARGRYLAGLWEDTLVQDLCWRATADQAQRPEELQVAPSWSWASVKGSVLWMSDAADSVEAARVVRIHCQPNPPSYLGLLEEGKITLRGPFVLVKVKITQTKGEEGKGYDFAFMDPDGASVPAKGDWVLHADDTVGDLDAEDIAIVKMVSWSRASDARRRRAVKSSAVFLVLLPLEDASRDGYRRIGLLHALERVDSGEGNLLRWFDGVAVEREFDLF</sequence>
<dbReference type="Pfam" id="PF06985">
    <property type="entry name" value="HET"/>
    <property type="match status" value="1"/>
</dbReference>
<keyword evidence="3" id="KW-1185">Reference proteome</keyword>
<organism evidence="2 3">
    <name type="scientific">Stachybotrys elegans</name>
    <dbReference type="NCBI Taxonomy" id="80388"/>
    <lineage>
        <taxon>Eukaryota</taxon>
        <taxon>Fungi</taxon>
        <taxon>Dikarya</taxon>
        <taxon>Ascomycota</taxon>
        <taxon>Pezizomycotina</taxon>
        <taxon>Sordariomycetes</taxon>
        <taxon>Hypocreomycetidae</taxon>
        <taxon>Hypocreales</taxon>
        <taxon>Stachybotryaceae</taxon>
        <taxon>Stachybotrys</taxon>
    </lineage>
</organism>
<name>A0A8K0SR11_9HYPO</name>
<dbReference type="PANTHER" id="PTHR33112:SF9">
    <property type="entry name" value="HETEROKARYON INCOMPATIBILITY DOMAIN-CONTAINING PROTEIN"/>
    <property type="match status" value="1"/>
</dbReference>
<evidence type="ECO:0000313" key="3">
    <source>
        <dbReference type="Proteomes" id="UP000813444"/>
    </source>
</evidence>
<dbReference type="EMBL" id="JAGPNK010000007">
    <property type="protein sequence ID" value="KAH7318067.1"/>
    <property type="molecule type" value="Genomic_DNA"/>
</dbReference>
<dbReference type="PANTHER" id="PTHR33112">
    <property type="entry name" value="DOMAIN PROTEIN, PUTATIVE-RELATED"/>
    <property type="match status" value="1"/>
</dbReference>
<accession>A0A8K0SR11</accession>